<comment type="similarity">
    <text evidence="11 12">Belongs to the TonB-dependent receptor family.</text>
</comment>
<comment type="caution">
    <text evidence="15">The sequence shown here is derived from an EMBL/GenBank/DDBJ whole genome shotgun (WGS) entry which is preliminary data.</text>
</comment>
<keyword evidence="7" id="KW-0406">Ion transport</keyword>
<evidence type="ECO:0000256" key="4">
    <source>
        <dbReference type="ARBA" id="ARBA00022496"/>
    </source>
</evidence>
<keyword evidence="15" id="KW-0675">Receptor</keyword>
<evidence type="ECO:0000256" key="2">
    <source>
        <dbReference type="ARBA" id="ARBA00022448"/>
    </source>
</evidence>
<evidence type="ECO:0000256" key="12">
    <source>
        <dbReference type="RuleBase" id="RU003357"/>
    </source>
</evidence>
<protein>
    <submittedName>
        <fullName evidence="15">Outer membrane receptor protein involved in Fe transport</fullName>
    </submittedName>
</protein>
<keyword evidence="5 11" id="KW-0812">Transmembrane</keyword>
<accession>A0A560HC74</accession>
<evidence type="ECO:0000256" key="8">
    <source>
        <dbReference type="ARBA" id="ARBA00023077"/>
    </source>
</evidence>
<dbReference type="Gene3D" id="2.40.170.20">
    <property type="entry name" value="TonB-dependent receptor, beta-barrel domain"/>
    <property type="match status" value="1"/>
</dbReference>
<keyword evidence="3 11" id="KW-1134">Transmembrane beta strand</keyword>
<evidence type="ECO:0000256" key="5">
    <source>
        <dbReference type="ARBA" id="ARBA00022692"/>
    </source>
</evidence>
<dbReference type="RefSeq" id="WP_145731142.1">
    <property type="nucleotide sequence ID" value="NZ_VITR01000004.1"/>
</dbReference>
<dbReference type="SUPFAM" id="SSF56935">
    <property type="entry name" value="Porins"/>
    <property type="match status" value="1"/>
</dbReference>
<dbReference type="AlphaFoldDB" id="A0A560HC74"/>
<dbReference type="InterPro" id="IPR039426">
    <property type="entry name" value="TonB-dep_rcpt-like"/>
</dbReference>
<comment type="subcellular location">
    <subcellularLocation>
        <location evidence="1 11">Cell outer membrane</location>
        <topology evidence="1 11">Multi-pass membrane protein</topology>
    </subcellularLocation>
</comment>
<organism evidence="15 16">
    <name type="scientific">Nitrospirillum amazonense</name>
    <dbReference type="NCBI Taxonomy" id="28077"/>
    <lineage>
        <taxon>Bacteria</taxon>
        <taxon>Pseudomonadati</taxon>
        <taxon>Pseudomonadota</taxon>
        <taxon>Alphaproteobacteria</taxon>
        <taxon>Rhodospirillales</taxon>
        <taxon>Azospirillaceae</taxon>
        <taxon>Nitrospirillum</taxon>
    </lineage>
</organism>
<evidence type="ECO:0000256" key="1">
    <source>
        <dbReference type="ARBA" id="ARBA00004571"/>
    </source>
</evidence>
<dbReference type="PANTHER" id="PTHR32552:SF81">
    <property type="entry name" value="TONB-DEPENDENT OUTER MEMBRANE RECEPTOR"/>
    <property type="match status" value="1"/>
</dbReference>
<dbReference type="InterPro" id="IPR012910">
    <property type="entry name" value="Plug_dom"/>
</dbReference>
<feature type="domain" description="TonB-dependent receptor plug" evidence="14">
    <location>
        <begin position="85"/>
        <end position="191"/>
    </location>
</feature>
<dbReference type="EMBL" id="VITR01000004">
    <property type="protein sequence ID" value="TWB43972.1"/>
    <property type="molecule type" value="Genomic_DNA"/>
</dbReference>
<dbReference type="InterPro" id="IPR000531">
    <property type="entry name" value="Beta-barrel_TonB"/>
</dbReference>
<sequence length="801" mass="86375">MVFNNEPRPLAMVAQVAVGKRFALNKRRFMRRASSCALLAGFALATLHAGTAVGQQNNPASTSAGDDQQTLQEIVISARRKDERLTDVPVSVTALSSDFLEKQNIQSFADYATKIPNLTFQYGQGSDGTAVGFSGGRQTTIRGVTGTNTTAYYLNDTPIPSTVSPQTLGLERIEVLKGPQGTLFGASSMGGNVRFITKKPSLTNNESSVQLQAGGTDGGSMDVGANALTNVVITPGKVAMNFAAGAQRDSGYIKRVFPDANGNPVTRDGQGRQDDFSGMATLRVQLTEDLEASLTALGEVSELHGFPAAYVPLPDFKPVSYTVHRDRDVQEYSKDHWGLGSLVLTYNGNGYSVVSSTSYFDRKVRELEDDTEGTNQYFQSGLGINLPSDPALYVVDVVQDKRVTQEGRISFDEGTLLPHLSGVAGVFYQEKDVTFHQPPIHVPDFITAGLPQDYQNSDTIPTQEENIAAFGELYYEVVPKLTLTVGLRQYWITQHGDAHVATGVVNPPDGAYAPELNNFQSGLVPKGVVSYKIDDDAMVYASAAKGFRVGGAQAPLPAFCAADLAAIGVSAEKAQRFQPDSLWSYEIGAKDRLAGGRLNVSVAGFQIDWSQVQQQVQLPRCSYSFLTNAGRAQIRGGEMELSGRPFADVPLTLQFGLGYTDAVLQDPGLIPQAPDTRLTQVPRWTGTVSGYYETAISASTDLFVAADYSYTGAVLVPNIGASGFLRREPFNIVNGNIGVRFGGSTLSIYGKNLLNERLNYGNLYPSGFVRQEILPNGTSQALPMAAVSRPRQLGIQYRVDF</sequence>
<dbReference type="PANTHER" id="PTHR32552">
    <property type="entry name" value="FERRICHROME IRON RECEPTOR-RELATED"/>
    <property type="match status" value="1"/>
</dbReference>
<dbReference type="Proteomes" id="UP000315751">
    <property type="component" value="Unassembled WGS sequence"/>
</dbReference>
<dbReference type="OrthoDB" id="9760333at2"/>
<keyword evidence="6" id="KW-0408">Iron</keyword>
<feature type="domain" description="TonB-dependent receptor-like beta-barrel" evidence="13">
    <location>
        <begin position="324"/>
        <end position="753"/>
    </location>
</feature>
<dbReference type="InterPro" id="IPR036942">
    <property type="entry name" value="Beta-barrel_TonB_sf"/>
</dbReference>
<evidence type="ECO:0000313" key="15">
    <source>
        <dbReference type="EMBL" id="TWB43972.1"/>
    </source>
</evidence>
<dbReference type="PROSITE" id="PS52016">
    <property type="entry name" value="TONB_DEPENDENT_REC_3"/>
    <property type="match status" value="1"/>
</dbReference>
<reference evidence="15 16" key="1">
    <citation type="submission" date="2019-06" db="EMBL/GenBank/DDBJ databases">
        <title>Genomic Encyclopedia of Type Strains, Phase IV (KMG-V): Genome sequencing to study the core and pangenomes of soil and plant-associated prokaryotes.</title>
        <authorList>
            <person name="Whitman W."/>
        </authorList>
    </citation>
    <scope>NUCLEOTIDE SEQUENCE [LARGE SCALE GENOMIC DNA]</scope>
    <source>
        <strain evidence="15 16">BR 11622</strain>
    </source>
</reference>
<evidence type="ECO:0000256" key="7">
    <source>
        <dbReference type="ARBA" id="ARBA00023065"/>
    </source>
</evidence>
<proteinExistence type="inferred from homology"/>
<dbReference type="Pfam" id="PF00593">
    <property type="entry name" value="TonB_dep_Rec_b-barrel"/>
    <property type="match status" value="1"/>
</dbReference>
<evidence type="ECO:0000256" key="3">
    <source>
        <dbReference type="ARBA" id="ARBA00022452"/>
    </source>
</evidence>
<keyword evidence="4" id="KW-0410">Iron transport</keyword>
<dbReference type="GO" id="GO:0006826">
    <property type="term" value="P:iron ion transport"/>
    <property type="evidence" value="ECO:0007669"/>
    <property type="project" value="UniProtKB-KW"/>
</dbReference>
<keyword evidence="10 11" id="KW-0998">Cell outer membrane</keyword>
<dbReference type="GO" id="GO:0009279">
    <property type="term" value="C:cell outer membrane"/>
    <property type="evidence" value="ECO:0007669"/>
    <property type="project" value="UniProtKB-SubCell"/>
</dbReference>
<evidence type="ECO:0000259" key="13">
    <source>
        <dbReference type="Pfam" id="PF00593"/>
    </source>
</evidence>
<evidence type="ECO:0000256" key="10">
    <source>
        <dbReference type="ARBA" id="ARBA00023237"/>
    </source>
</evidence>
<gene>
    <name evidence="15" type="ORF">FBZ90_104360</name>
</gene>
<keyword evidence="8 12" id="KW-0798">TonB box</keyword>
<keyword evidence="16" id="KW-1185">Reference proteome</keyword>
<evidence type="ECO:0000259" key="14">
    <source>
        <dbReference type="Pfam" id="PF07715"/>
    </source>
</evidence>
<evidence type="ECO:0000256" key="9">
    <source>
        <dbReference type="ARBA" id="ARBA00023136"/>
    </source>
</evidence>
<dbReference type="Pfam" id="PF07715">
    <property type="entry name" value="Plug"/>
    <property type="match status" value="1"/>
</dbReference>
<evidence type="ECO:0000256" key="6">
    <source>
        <dbReference type="ARBA" id="ARBA00023004"/>
    </source>
</evidence>
<evidence type="ECO:0000256" key="11">
    <source>
        <dbReference type="PROSITE-ProRule" id="PRU01360"/>
    </source>
</evidence>
<keyword evidence="2 11" id="KW-0813">Transport</keyword>
<name>A0A560HC74_9PROT</name>
<keyword evidence="9 11" id="KW-0472">Membrane</keyword>
<evidence type="ECO:0000313" key="16">
    <source>
        <dbReference type="Proteomes" id="UP000315751"/>
    </source>
</evidence>